<evidence type="ECO:0000256" key="2">
    <source>
        <dbReference type="SAM" id="Phobius"/>
    </source>
</evidence>
<keyword evidence="2" id="KW-0812">Transmembrane</keyword>
<sequence length="191" mass="19514">MGACGGSARQASPAHEDPPDRYWPGAARRASGPAPGDNAPVSAPADPSAPPTTAEAPRRRGPARRLAVPAGVLAATVAAFAYVGTVDPNEPGHYPACPLLAHAGIWCPGCGGLRSAHAVWHGELATALQANALAVAGYALFAVGWLVWVVCAARGRPVRFSPSRAHAWAAGVVLACFSVARNMPQGGWLHP</sequence>
<feature type="compositionally biased region" description="Low complexity" evidence="1">
    <location>
        <begin position="24"/>
        <end position="55"/>
    </location>
</feature>
<reference evidence="3 4" key="1">
    <citation type="submission" date="2018-06" db="EMBL/GenBank/DDBJ databases">
        <authorList>
            <consortium name="Pathogen Informatics"/>
            <person name="Doyle S."/>
        </authorList>
    </citation>
    <scope>NUCLEOTIDE SEQUENCE [LARGE SCALE GENOMIC DNA]</scope>
    <source>
        <strain evidence="3 4">NCTC7807</strain>
    </source>
</reference>
<keyword evidence="2" id="KW-0472">Membrane</keyword>
<evidence type="ECO:0000256" key="1">
    <source>
        <dbReference type="SAM" id="MobiDB-lite"/>
    </source>
</evidence>
<name>A0A380NDN7_STRGR</name>
<accession>A0A380NDN7</accession>
<keyword evidence="2" id="KW-1133">Transmembrane helix</keyword>
<feature type="transmembrane region" description="Helical" evidence="2">
    <location>
        <begin position="66"/>
        <end position="85"/>
    </location>
</feature>
<gene>
    <name evidence="3" type="ORF">NCTC7807_02682</name>
</gene>
<dbReference type="EMBL" id="UHID01000005">
    <property type="protein sequence ID" value="SUP37939.1"/>
    <property type="molecule type" value="Genomic_DNA"/>
</dbReference>
<feature type="transmembrane region" description="Helical" evidence="2">
    <location>
        <begin position="132"/>
        <end position="153"/>
    </location>
</feature>
<dbReference type="InterPro" id="IPR021215">
    <property type="entry name" value="DUF2752"/>
</dbReference>
<dbReference type="Pfam" id="PF10825">
    <property type="entry name" value="DUF2752"/>
    <property type="match status" value="1"/>
</dbReference>
<feature type="region of interest" description="Disordered" evidence="1">
    <location>
        <begin position="1"/>
        <end position="62"/>
    </location>
</feature>
<organism evidence="3 4">
    <name type="scientific">Streptomyces griseus</name>
    <dbReference type="NCBI Taxonomy" id="1911"/>
    <lineage>
        <taxon>Bacteria</taxon>
        <taxon>Bacillati</taxon>
        <taxon>Actinomycetota</taxon>
        <taxon>Actinomycetes</taxon>
        <taxon>Kitasatosporales</taxon>
        <taxon>Streptomycetaceae</taxon>
        <taxon>Streptomyces</taxon>
    </lineage>
</organism>
<protein>
    <submittedName>
        <fullName evidence="3">Membrane protein</fullName>
    </submittedName>
</protein>
<dbReference type="AlphaFoldDB" id="A0A380NDN7"/>
<evidence type="ECO:0000313" key="3">
    <source>
        <dbReference type="EMBL" id="SUP37939.1"/>
    </source>
</evidence>
<evidence type="ECO:0000313" key="4">
    <source>
        <dbReference type="Proteomes" id="UP000254150"/>
    </source>
</evidence>
<proteinExistence type="predicted"/>
<dbReference type="Proteomes" id="UP000254150">
    <property type="component" value="Unassembled WGS sequence"/>
</dbReference>